<dbReference type="PRINTS" id="PR00413">
    <property type="entry name" value="HADHALOGNASE"/>
</dbReference>
<organism evidence="1 2">
    <name type="scientific">Vulcanimicrobium alpinum</name>
    <dbReference type="NCBI Taxonomy" id="3016050"/>
    <lineage>
        <taxon>Bacteria</taxon>
        <taxon>Bacillati</taxon>
        <taxon>Vulcanimicrobiota</taxon>
        <taxon>Vulcanimicrobiia</taxon>
        <taxon>Vulcanimicrobiales</taxon>
        <taxon>Vulcanimicrobiaceae</taxon>
        <taxon>Vulcanimicrobium</taxon>
    </lineage>
</organism>
<dbReference type="Gene3D" id="3.40.50.1000">
    <property type="entry name" value="HAD superfamily/HAD-like"/>
    <property type="match status" value="1"/>
</dbReference>
<reference evidence="1 2" key="1">
    <citation type="journal article" date="2022" name="ISME Commun">
        <title>Vulcanimicrobium alpinus gen. nov. sp. nov., the first cultivated representative of the candidate phylum 'Eremiobacterota', is a metabolically versatile aerobic anoxygenic phototroph.</title>
        <authorList>
            <person name="Yabe S."/>
            <person name="Muto K."/>
            <person name="Abe K."/>
            <person name="Yokota A."/>
            <person name="Staudigel H."/>
            <person name="Tebo B.M."/>
        </authorList>
    </citation>
    <scope>NUCLEOTIDE SEQUENCE [LARGE SCALE GENOMIC DNA]</scope>
    <source>
        <strain evidence="1 2">WC8-2</strain>
    </source>
</reference>
<dbReference type="InterPro" id="IPR023214">
    <property type="entry name" value="HAD_sf"/>
</dbReference>
<dbReference type="SFLD" id="SFLDG01129">
    <property type="entry name" value="C1.5:_HAD__Beta-PGM__Phosphata"/>
    <property type="match status" value="1"/>
</dbReference>
<sequence>MQALLFDFDGTIAETERNGHRVAYNRAFAECGLDWEWDVARYGELLAVAGGKERMRHFVANERPDAPSGAELDGLIARVYAAKQRHFAALAPVIALRPGVQRLMCEAHAAGVPVAIATTAAPSGVEAVLARDPEVRATVALIAAGDVVAHKKPAPDIYRWALEKLGVSPACAVALEDSAIGLNAARAAGLTTIVTVSEYTAGEEFAGAAAVLSDLGEPGRPAAVLAGAAPAHGVVDLAFLRTLSR</sequence>
<dbReference type="SFLD" id="SFLDS00003">
    <property type="entry name" value="Haloacid_Dehalogenase"/>
    <property type="match status" value="1"/>
</dbReference>
<dbReference type="EMBL" id="AP025523">
    <property type="protein sequence ID" value="BDE06208.1"/>
    <property type="molecule type" value="Genomic_DNA"/>
</dbReference>
<dbReference type="PANTHER" id="PTHR42896:SF2">
    <property type="entry name" value="CBBY-LIKE PROTEIN"/>
    <property type="match status" value="1"/>
</dbReference>
<dbReference type="NCBIfam" id="TIGR01509">
    <property type="entry name" value="HAD-SF-IA-v3"/>
    <property type="match status" value="1"/>
</dbReference>
<dbReference type="AlphaFoldDB" id="A0AAN2C9P9"/>
<dbReference type="InterPro" id="IPR023198">
    <property type="entry name" value="PGP-like_dom2"/>
</dbReference>
<dbReference type="SUPFAM" id="SSF56784">
    <property type="entry name" value="HAD-like"/>
    <property type="match status" value="1"/>
</dbReference>
<dbReference type="InterPro" id="IPR006439">
    <property type="entry name" value="HAD-SF_hydro_IA"/>
</dbReference>
<dbReference type="Proteomes" id="UP001317532">
    <property type="component" value="Chromosome"/>
</dbReference>
<dbReference type="PANTHER" id="PTHR42896">
    <property type="entry name" value="XYLULOSE-1,5-BISPHOSPHATE (XUBP) PHOSPHATASE"/>
    <property type="match status" value="1"/>
</dbReference>
<dbReference type="InterPro" id="IPR044999">
    <property type="entry name" value="CbbY-like"/>
</dbReference>
<proteinExistence type="predicted"/>
<dbReference type="RefSeq" id="WP_317997186.1">
    <property type="nucleotide sequence ID" value="NZ_AP025523.1"/>
</dbReference>
<evidence type="ECO:0000313" key="1">
    <source>
        <dbReference type="EMBL" id="BDE06208.1"/>
    </source>
</evidence>
<accession>A0AAN2C9P9</accession>
<dbReference type="Gene3D" id="1.10.150.240">
    <property type="entry name" value="Putative phosphatase, domain 2"/>
    <property type="match status" value="1"/>
</dbReference>
<protein>
    <submittedName>
        <fullName evidence="1">Phosphatase</fullName>
    </submittedName>
</protein>
<dbReference type="Pfam" id="PF00702">
    <property type="entry name" value="Hydrolase"/>
    <property type="match status" value="1"/>
</dbReference>
<dbReference type="InterPro" id="IPR036412">
    <property type="entry name" value="HAD-like_sf"/>
</dbReference>
<dbReference type="GO" id="GO:0016787">
    <property type="term" value="F:hydrolase activity"/>
    <property type="evidence" value="ECO:0007669"/>
    <property type="project" value="InterPro"/>
</dbReference>
<keyword evidence="2" id="KW-1185">Reference proteome</keyword>
<evidence type="ECO:0000313" key="2">
    <source>
        <dbReference type="Proteomes" id="UP001317532"/>
    </source>
</evidence>
<name>A0AAN2C9P9_UNVUL</name>
<dbReference type="KEGG" id="vab:WPS_14840"/>
<gene>
    <name evidence="1" type="ORF">WPS_14840</name>
</gene>